<feature type="repeat" description="TPR" evidence="10">
    <location>
        <begin position="412"/>
        <end position="445"/>
    </location>
</feature>
<feature type="repeat" description="TPR" evidence="10">
    <location>
        <begin position="160"/>
        <end position="193"/>
    </location>
</feature>
<feature type="repeat" description="TPR" evidence="10">
    <location>
        <begin position="370"/>
        <end position="403"/>
    </location>
</feature>
<protein>
    <recommendedName>
        <fullName evidence="12">CHAT domain-containing protein</fullName>
    </recommendedName>
</protein>
<dbReference type="Pfam" id="PF13424">
    <property type="entry name" value="TPR_12"/>
    <property type="match status" value="6"/>
</dbReference>
<dbReference type="AlphaFoldDB" id="A0A1V4BN05"/>
<comment type="caution">
    <text evidence="13">The sequence shown here is derived from an EMBL/GenBank/DDBJ whole genome shotgun (WGS) entry which is preliminary data.</text>
</comment>
<feature type="repeat" description="TPR" evidence="10">
    <location>
        <begin position="328"/>
        <end position="361"/>
    </location>
</feature>
<dbReference type="Pfam" id="PF12770">
    <property type="entry name" value="CHAT"/>
    <property type="match status" value="1"/>
</dbReference>
<evidence type="ECO:0000256" key="2">
    <source>
        <dbReference type="ARBA" id="ARBA00009622"/>
    </source>
</evidence>
<accession>A0A1V4BN05</accession>
<dbReference type="PROSITE" id="PS50293">
    <property type="entry name" value="TPR_REGION"/>
    <property type="match status" value="2"/>
</dbReference>
<dbReference type="PRINTS" id="PR00381">
    <property type="entry name" value="KINESINLIGHT"/>
</dbReference>
<keyword evidence="8" id="KW-0505">Motor protein</keyword>
<dbReference type="Proteomes" id="UP000189835">
    <property type="component" value="Unassembled WGS sequence"/>
</dbReference>
<comment type="subcellular location">
    <subcellularLocation>
        <location evidence="1">Cytoplasm</location>
        <location evidence="1">Cytoskeleton</location>
    </subcellularLocation>
</comment>
<dbReference type="PROSITE" id="PS50005">
    <property type="entry name" value="TPR"/>
    <property type="match status" value="10"/>
</dbReference>
<evidence type="ECO:0000256" key="9">
    <source>
        <dbReference type="ARBA" id="ARBA00023212"/>
    </source>
</evidence>
<dbReference type="EMBL" id="MVGR01000005">
    <property type="protein sequence ID" value="OPF15303.1"/>
    <property type="molecule type" value="Genomic_DNA"/>
</dbReference>
<name>A0A1V4BN05_MICAE</name>
<dbReference type="GO" id="GO:0007018">
    <property type="term" value="P:microtubule-based movement"/>
    <property type="evidence" value="ECO:0007669"/>
    <property type="project" value="TreeGrafter"/>
</dbReference>
<dbReference type="PANTHER" id="PTHR45783:SF3">
    <property type="entry name" value="KINESIN LIGHT CHAIN"/>
    <property type="match status" value="1"/>
</dbReference>
<keyword evidence="7 11" id="KW-0175">Coiled coil</keyword>
<dbReference type="SMART" id="SM00028">
    <property type="entry name" value="TPR"/>
    <property type="match status" value="13"/>
</dbReference>
<dbReference type="InterPro" id="IPR019734">
    <property type="entry name" value="TPR_rpt"/>
</dbReference>
<evidence type="ECO:0000313" key="14">
    <source>
        <dbReference type="Proteomes" id="UP000189835"/>
    </source>
</evidence>
<evidence type="ECO:0000256" key="10">
    <source>
        <dbReference type="PROSITE-ProRule" id="PRU00339"/>
    </source>
</evidence>
<keyword evidence="4" id="KW-0493">Microtubule</keyword>
<feature type="domain" description="CHAT" evidence="12">
    <location>
        <begin position="809"/>
        <end position="1183"/>
    </location>
</feature>
<proteinExistence type="inferred from homology"/>
<sequence>MLYQQGQYEQGIIFAQQTCDLAKSYSLTNEPIYAYSLNLLAILYKSMGQYEQALPLHQQALKIIGKILGTDHPEYANCLNNLALLYESMGQYEQALPLHQQALKIIGKILGTDHPEYANCLNNLALLYESMGQYEQALPLHQQALKIIGKILGTDHPEYANCLNNLALLYESMGQYEQALPLHQQALKIIGKILGTNHPEYANCLNNLALLYESMGQYEQALPLSQQALKIIGKSLGTDHPNYAESLYNLAVLYRSMGQYEQALPLHQQALEIRGKSLGTDHPDYAGSLDNLAILYQLMGQYEQALPLHQQALEIIGKILGTDHPNYAESLYNLAVLYRSMGQYEQALPLSQQALEIHGKILGTDHPKYSTSLNNLALLYQSIGQYEQALPLHQQALEITGKILGTDHREYATCLNNLALLYDAMGQYEQALPLHQQALEITGKILGTDHPTYANSLNNLAVLYRSMGQYEQALPLSQQALEIRGKSLGTDHPDYANSLNSLAVLYRLMGQYEQALPLSQQALEIVGKSLGTDHPDYAASLNNLALLYAATNHPEEALKLMQEAAKIDLKTISKIFSISTDKERLNYVKQNYHKVETFLSLVFQHFPNSPEAVQSAYNLILRRKAIATETAILQKIALLSQQYAHLATKLQQWQQIRQQLAKRCFDIPTPEQLPYYQQEIKSLEQQAENLERELNIPELNLEKELQNADFRTIALELPQGTTLIEFFRFNNYNFQAIPANGDALWFPPRYLAFILPAQAPEQLTLIDLGEAEPIDKLVKEFRESVENPRGLSVAVFKKQEDISPKIELSQLIFQKIKPYLSQELIICPDGELNCLPFEILPTDKGSYLMDEYRCNFLNVGRDILRFKAKIPAKVTYPLVIANPDYNLASPENTPSTAENEEKFPFKPSLRNLATSRQGQIFNSLPGTEVEGEKIAKILRVKPVTAANAVKTLVSKVLKSPYILHIATHGYFLGDITPELDTINQNFMLSSLSASERFQVGTRQNPLLRSGLAFAGVNTMLNGGKLPEKAEDGLLTSLDVQSINLAGTELVVTSACETALGDLYTGETLIGLRRSFIQAGAKTVIISLWKVEDVATTILMQYFYYYLLKAKLSKAEALRKAKSSLQRLTIAKMRSQWLTEDAIKSAEKHSIGTAAHLRELSQKSDLERPYEAPKYWAAFICLGNPAGLPLLPF</sequence>
<evidence type="ECO:0000313" key="13">
    <source>
        <dbReference type="EMBL" id="OPF15303.1"/>
    </source>
</evidence>
<dbReference type="GO" id="GO:0005737">
    <property type="term" value="C:cytoplasm"/>
    <property type="evidence" value="ECO:0007669"/>
    <property type="project" value="TreeGrafter"/>
</dbReference>
<evidence type="ECO:0000256" key="5">
    <source>
        <dbReference type="ARBA" id="ARBA00022737"/>
    </source>
</evidence>
<reference evidence="13 14" key="1">
    <citation type="submission" date="2017-02" db="EMBL/GenBank/DDBJ databases">
        <title>Genome sequence of Microcystis aeruginosa KW.</title>
        <authorList>
            <person name="Oh H.-M."/>
            <person name="Ahn C.-Y."/>
            <person name="Jeong H."/>
            <person name="Srivastava A."/>
            <person name="Lee H.-G."/>
            <person name="Kang S.-R."/>
        </authorList>
    </citation>
    <scope>NUCLEOTIDE SEQUENCE [LARGE SCALE GENOMIC DNA]</scope>
    <source>
        <strain evidence="13 14">KW</strain>
    </source>
</reference>
<evidence type="ECO:0000256" key="8">
    <source>
        <dbReference type="ARBA" id="ARBA00023175"/>
    </source>
</evidence>
<organism evidence="13 14">
    <name type="scientific">Microcystis aeruginosa KW</name>
    <dbReference type="NCBI Taxonomy" id="1960155"/>
    <lineage>
        <taxon>Bacteria</taxon>
        <taxon>Bacillati</taxon>
        <taxon>Cyanobacteriota</taxon>
        <taxon>Cyanophyceae</taxon>
        <taxon>Oscillatoriophycideae</taxon>
        <taxon>Chroococcales</taxon>
        <taxon>Microcystaceae</taxon>
        <taxon>Microcystis</taxon>
    </lineage>
</organism>
<feature type="repeat" description="TPR" evidence="10">
    <location>
        <begin position="496"/>
        <end position="529"/>
    </location>
</feature>
<dbReference type="GO" id="GO:0005871">
    <property type="term" value="C:kinesin complex"/>
    <property type="evidence" value="ECO:0007669"/>
    <property type="project" value="InterPro"/>
</dbReference>
<evidence type="ECO:0000256" key="4">
    <source>
        <dbReference type="ARBA" id="ARBA00022701"/>
    </source>
</evidence>
<keyword evidence="9" id="KW-0206">Cytoskeleton</keyword>
<feature type="repeat" description="TPR" evidence="10">
    <location>
        <begin position="244"/>
        <end position="277"/>
    </location>
</feature>
<dbReference type="InterPro" id="IPR024983">
    <property type="entry name" value="CHAT_dom"/>
</dbReference>
<dbReference type="Gene3D" id="1.25.40.10">
    <property type="entry name" value="Tetratricopeptide repeat domain"/>
    <property type="match status" value="3"/>
</dbReference>
<feature type="repeat" description="TPR" evidence="10">
    <location>
        <begin position="76"/>
        <end position="109"/>
    </location>
</feature>
<keyword evidence="3" id="KW-0963">Cytoplasm</keyword>
<keyword evidence="6 10" id="KW-0802">TPR repeat</keyword>
<evidence type="ECO:0000256" key="11">
    <source>
        <dbReference type="SAM" id="Coils"/>
    </source>
</evidence>
<evidence type="ECO:0000259" key="12">
    <source>
        <dbReference type="Pfam" id="PF12770"/>
    </source>
</evidence>
<feature type="repeat" description="TPR" evidence="10">
    <location>
        <begin position="118"/>
        <end position="151"/>
    </location>
</feature>
<keyword evidence="5" id="KW-0677">Repeat</keyword>
<evidence type="ECO:0000256" key="3">
    <source>
        <dbReference type="ARBA" id="ARBA00022490"/>
    </source>
</evidence>
<evidence type="ECO:0000256" key="6">
    <source>
        <dbReference type="ARBA" id="ARBA00022803"/>
    </source>
</evidence>
<dbReference type="PANTHER" id="PTHR45783">
    <property type="entry name" value="KINESIN LIGHT CHAIN"/>
    <property type="match status" value="1"/>
</dbReference>
<dbReference type="InterPro" id="IPR011990">
    <property type="entry name" value="TPR-like_helical_dom_sf"/>
</dbReference>
<evidence type="ECO:0000256" key="1">
    <source>
        <dbReference type="ARBA" id="ARBA00004245"/>
    </source>
</evidence>
<dbReference type="Pfam" id="PF13374">
    <property type="entry name" value="TPR_10"/>
    <property type="match status" value="1"/>
</dbReference>
<feature type="repeat" description="TPR" evidence="10">
    <location>
        <begin position="202"/>
        <end position="235"/>
    </location>
</feature>
<dbReference type="GO" id="GO:0019894">
    <property type="term" value="F:kinesin binding"/>
    <property type="evidence" value="ECO:0007669"/>
    <property type="project" value="TreeGrafter"/>
</dbReference>
<dbReference type="GO" id="GO:0005874">
    <property type="term" value="C:microtubule"/>
    <property type="evidence" value="ECO:0007669"/>
    <property type="project" value="UniProtKB-KW"/>
</dbReference>
<feature type="coiled-coil region" evidence="11">
    <location>
        <begin position="673"/>
        <end position="700"/>
    </location>
</feature>
<evidence type="ECO:0000256" key="7">
    <source>
        <dbReference type="ARBA" id="ARBA00023054"/>
    </source>
</evidence>
<comment type="similarity">
    <text evidence="2">Belongs to the kinesin light chain family.</text>
</comment>
<gene>
    <name evidence="13" type="ORF">B1L04_22555</name>
</gene>
<feature type="repeat" description="TPR" evidence="10">
    <location>
        <begin position="454"/>
        <end position="487"/>
    </location>
</feature>
<dbReference type="SUPFAM" id="SSF48452">
    <property type="entry name" value="TPR-like"/>
    <property type="match status" value="2"/>
</dbReference>
<dbReference type="RefSeq" id="WP_079209443.1">
    <property type="nucleotide sequence ID" value="NZ_MVGR01000005.1"/>
</dbReference>
<dbReference type="InterPro" id="IPR002151">
    <property type="entry name" value="Kinesin_light"/>
</dbReference>